<dbReference type="AlphaFoldDB" id="A0A0C1LG50"/>
<dbReference type="RefSeq" id="WP_039140092.1">
    <property type="nucleotide sequence ID" value="NZ_JSVC01000013.1"/>
</dbReference>
<accession>A0A0C1LG50</accession>
<reference evidence="1 2" key="1">
    <citation type="submission" date="2014-11" db="EMBL/GenBank/DDBJ databases">
        <title>Genome sequence of Flavihumibacter solisilvae 3-3.</title>
        <authorList>
            <person name="Zhou G."/>
            <person name="Li M."/>
            <person name="Wang G."/>
        </authorList>
    </citation>
    <scope>NUCLEOTIDE SEQUENCE [LARGE SCALE GENOMIC DNA]</scope>
    <source>
        <strain evidence="1 2">3-3</strain>
    </source>
</reference>
<sequence length="309" mass="33773">MYIKNFYTGLLAAGILLIAGCKKDKAAETTVFVSTSDVTEITSETAKAIGDVDLVGVEDITERGFVWATSAMPTTANEKVAAGSGKGNFSGQVTGLTSGNTYYLRAYVINQGEVYYGNQVQFDASTPLELIINGDFALPDDGVKYNLITDIPNWKSDETSEGLNGREYDYWRGSGAAYVNDWGKSIYQVVGDVPSSKSDYAISFDANWSWTDWGDYDPTIVVTFSAFTGDDPTTRTVIGTKVFANGYFPGWQDNWTKKTGTFSIPAGSPFTGQKLVIEFDVPTYDDGSSGWDPNMWFNFDNVSVIQTLK</sequence>
<organism evidence="1 2">
    <name type="scientific">Flavihumibacter solisilvae</name>
    <dbReference type="NCBI Taxonomy" id="1349421"/>
    <lineage>
        <taxon>Bacteria</taxon>
        <taxon>Pseudomonadati</taxon>
        <taxon>Bacteroidota</taxon>
        <taxon>Chitinophagia</taxon>
        <taxon>Chitinophagales</taxon>
        <taxon>Chitinophagaceae</taxon>
        <taxon>Flavihumibacter</taxon>
    </lineage>
</organism>
<gene>
    <name evidence="1" type="ORF">OI18_11945</name>
</gene>
<evidence type="ECO:0000313" key="1">
    <source>
        <dbReference type="EMBL" id="KIC94333.1"/>
    </source>
</evidence>
<name>A0A0C1LG50_9BACT</name>
<keyword evidence="2" id="KW-1185">Reference proteome</keyword>
<dbReference type="OrthoDB" id="9765957at2"/>
<protein>
    <submittedName>
        <fullName evidence="1">Uncharacterized protein</fullName>
    </submittedName>
</protein>
<evidence type="ECO:0000313" key="2">
    <source>
        <dbReference type="Proteomes" id="UP000031408"/>
    </source>
</evidence>
<dbReference type="EMBL" id="JSVC01000013">
    <property type="protein sequence ID" value="KIC94333.1"/>
    <property type="molecule type" value="Genomic_DNA"/>
</dbReference>
<dbReference type="Proteomes" id="UP000031408">
    <property type="component" value="Unassembled WGS sequence"/>
</dbReference>
<dbReference type="STRING" id="1349421.OI18_11945"/>
<proteinExistence type="predicted"/>
<comment type="caution">
    <text evidence="1">The sequence shown here is derived from an EMBL/GenBank/DDBJ whole genome shotgun (WGS) entry which is preliminary data.</text>
</comment>
<dbReference type="PROSITE" id="PS51257">
    <property type="entry name" value="PROKAR_LIPOPROTEIN"/>
    <property type="match status" value="1"/>
</dbReference>